<feature type="compositionally biased region" description="Polar residues" evidence="1">
    <location>
        <begin position="73"/>
        <end position="89"/>
    </location>
</feature>
<keyword evidence="3" id="KW-1185">Reference proteome</keyword>
<evidence type="ECO:0000313" key="3">
    <source>
        <dbReference type="Proteomes" id="UP001648503"/>
    </source>
</evidence>
<evidence type="ECO:0000313" key="2">
    <source>
        <dbReference type="EMBL" id="KAH6587577.1"/>
    </source>
</evidence>
<feature type="region of interest" description="Disordered" evidence="1">
    <location>
        <begin position="70"/>
        <end position="92"/>
    </location>
</feature>
<protein>
    <submittedName>
        <fullName evidence="2">Uncharacterized protein</fullName>
    </submittedName>
</protein>
<sequence>MKTLRILKKRVLLEEKITLKTMMLKDAKDDDSETTDESDVVQLVVPGRKSLSFLSVKGLQKMAGSVKKAIGGAQQSSSVKTGAKQSTSPKEPEVIAIKSLSEKIGPSDARYFTQSLQKSRPMVPWLKALKKEIMDNISSNFPKEESAQLSEFVKSHTSVVLHELKSHLKITNDAMVNIIDNDGVAAKERENVHASFVTLVPIYEKNMEDLLSGLRLQLGSINLLDRYEQQNEKVLKFLEEGLAGYGSNA</sequence>
<dbReference type="Proteomes" id="UP001648503">
    <property type="component" value="Unassembled WGS sequence"/>
</dbReference>
<accession>A0ABQ8EWH2</accession>
<name>A0ABQ8EWH2_9FUNG</name>
<comment type="caution">
    <text evidence="2">The sequence shown here is derived from an EMBL/GenBank/DDBJ whole genome shotgun (WGS) entry which is preliminary data.</text>
</comment>
<proteinExistence type="predicted"/>
<reference evidence="2 3" key="1">
    <citation type="submission" date="2021-02" db="EMBL/GenBank/DDBJ databases">
        <title>Variation within the Batrachochytrium salamandrivorans European outbreak.</title>
        <authorList>
            <person name="Kelly M."/>
            <person name="Pasmans F."/>
            <person name="Shea T.P."/>
            <person name="Munoz J.F."/>
            <person name="Carranza S."/>
            <person name="Cuomo C.A."/>
            <person name="Martel A."/>
        </authorList>
    </citation>
    <scope>NUCLEOTIDE SEQUENCE [LARGE SCALE GENOMIC DNA]</scope>
    <source>
        <strain evidence="2 3">AMFP18/2</strain>
    </source>
</reference>
<evidence type="ECO:0000256" key="1">
    <source>
        <dbReference type="SAM" id="MobiDB-lite"/>
    </source>
</evidence>
<gene>
    <name evidence="2" type="ORF">BASA50_011182</name>
</gene>
<organism evidence="2 3">
    <name type="scientific">Batrachochytrium salamandrivorans</name>
    <dbReference type="NCBI Taxonomy" id="1357716"/>
    <lineage>
        <taxon>Eukaryota</taxon>
        <taxon>Fungi</taxon>
        <taxon>Fungi incertae sedis</taxon>
        <taxon>Chytridiomycota</taxon>
        <taxon>Chytridiomycota incertae sedis</taxon>
        <taxon>Chytridiomycetes</taxon>
        <taxon>Rhizophydiales</taxon>
        <taxon>Rhizophydiales incertae sedis</taxon>
        <taxon>Batrachochytrium</taxon>
    </lineage>
</organism>
<dbReference type="EMBL" id="JAFCIX010000555">
    <property type="protein sequence ID" value="KAH6587577.1"/>
    <property type="molecule type" value="Genomic_DNA"/>
</dbReference>